<accession>A0A3S4US48</accession>
<dbReference type="RefSeq" id="WP_027303710.1">
    <property type="nucleotide sequence ID" value="NZ_CBCRZS010000022.1"/>
</dbReference>
<dbReference type="EMBL" id="LR134372">
    <property type="protein sequence ID" value="VEG84909.1"/>
    <property type="molecule type" value="Genomic_DNA"/>
</dbReference>
<name>A0A3S4US48_CAMUP</name>
<gene>
    <name evidence="1" type="ORF">NCTC11541_00946</name>
</gene>
<evidence type="ECO:0000313" key="2">
    <source>
        <dbReference type="Proteomes" id="UP000278157"/>
    </source>
</evidence>
<evidence type="ECO:0000313" key="1">
    <source>
        <dbReference type="EMBL" id="VEG84909.1"/>
    </source>
</evidence>
<organism evidence="1 2">
    <name type="scientific">Campylobacter upsaliensis</name>
    <dbReference type="NCBI Taxonomy" id="28080"/>
    <lineage>
        <taxon>Bacteria</taxon>
        <taxon>Pseudomonadati</taxon>
        <taxon>Campylobacterota</taxon>
        <taxon>Epsilonproteobacteria</taxon>
        <taxon>Campylobacterales</taxon>
        <taxon>Campylobacteraceae</taxon>
        <taxon>Campylobacter</taxon>
    </lineage>
</organism>
<proteinExistence type="predicted"/>
<dbReference type="AlphaFoldDB" id="A0A3S4US48"/>
<dbReference type="Proteomes" id="UP000278157">
    <property type="component" value="Chromosome"/>
</dbReference>
<protein>
    <submittedName>
        <fullName evidence="1">Uncharacterized protein</fullName>
    </submittedName>
</protein>
<dbReference type="OrthoDB" id="5363098at2"/>
<sequence length="144" mass="16972">MPIACETIQEYTLSINKKSFWLCFNEVYNRAYIYKEYKEGKNPFDKKHTDNKAREEFLQFMKTHFPKTSLTMVFDTAPVGYLLYPYLGSIAVDCDENDAVYKALSEKYELENSVPKSLNAVFYEMSVDVAKKICDDRRDEFENF</sequence>
<reference evidence="1 2" key="1">
    <citation type="submission" date="2018-12" db="EMBL/GenBank/DDBJ databases">
        <authorList>
            <consortium name="Pathogen Informatics"/>
        </authorList>
    </citation>
    <scope>NUCLEOTIDE SEQUENCE [LARGE SCALE GENOMIC DNA]</scope>
    <source>
        <strain evidence="1 2">NCTC11541</strain>
    </source>
</reference>